<evidence type="ECO:0000256" key="17">
    <source>
        <dbReference type="ARBA" id="ARBA00047682"/>
    </source>
</evidence>
<evidence type="ECO:0000259" key="20">
    <source>
        <dbReference type="PROSITE" id="PS51384"/>
    </source>
</evidence>
<dbReference type="InterPro" id="IPR039261">
    <property type="entry name" value="FNR_nucleotide-bd"/>
</dbReference>
<dbReference type="Pfam" id="PF00400">
    <property type="entry name" value="WD40"/>
    <property type="match status" value="1"/>
</dbReference>
<dbReference type="AlphaFoldDB" id="A0A8H7H9B3"/>
<dbReference type="GO" id="GO:0090524">
    <property type="term" value="F:cytochrome-b5 reductase activity, acting on NADH"/>
    <property type="evidence" value="ECO:0007669"/>
    <property type="project" value="UniProtKB-EC"/>
</dbReference>
<gene>
    <name evidence="21" type="ORF">RHS04_04317</name>
</gene>
<dbReference type="Proteomes" id="UP000650582">
    <property type="component" value="Unassembled WGS sequence"/>
</dbReference>
<dbReference type="InterPro" id="IPR001433">
    <property type="entry name" value="OxRdtase_FAD/NAD-bd"/>
</dbReference>
<dbReference type="PANTHER" id="PTHR16220:SF0">
    <property type="entry name" value="WD REPEAT-CONTAINING PROTEIN WRAP73"/>
    <property type="match status" value="1"/>
</dbReference>
<dbReference type="EMBL" id="JACYCC010000037">
    <property type="protein sequence ID" value="KAF8680031.1"/>
    <property type="molecule type" value="Genomic_DNA"/>
</dbReference>
<dbReference type="EC" id="1.6.2.2" evidence="5"/>
<dbReference type="InterPro" id="IPR008333">
    <property type="entry name" value="Cbr1-like_FAD-bd_dom"/>
</dbReference>
<dbReference type="PRINTS" id="PR00406">
    <property type="entry name" value="CYTB5RDTASE"/>
</dbReference>
<reference evidence="21" key="1">
    <citation type="submission" date="2020-09" db="EMBL/GenBank/DDBJ databases">
        <title>Comparative genome analyses of four rice-infecting Rhizoctonia solani isolates reveal extensive enrichment of homogalacturonan modification genes.</title>
        <authorList>
            <person name="Lee D.-Y."/>
            <person name="Jeon J."/>
            <person name="Kim K.-T."/>
            <person name="Cheong K."/>
            <person name="Song H."/>
            <person name="Choi G."/>
            <person name="Ko J."/>
            <person name="Opiyo S.O."/>
            <person name="Zuo S."/>
            <person name="Madhav S."/>
            <person name="Lee Y.-H."/>
            <person name="Wang G.-L."/>
        </authorList>
    </citation>
    <scope>NUCLEOTIDE SEQUENCE</scope>
    <source>
        <strain evidence="21">AG1-IA YN-7</strain>
    </source>
</reference>
<evidence type="ECO:0000256" key="13">
    <source>
        <dbReference type="ARBA" id="ARBA00023128"/>
    </source>
</evidence>
<dbReference type="InterPro" id="IPR017927">
    <property type="entry name" value="FAD-bd_FR_type"/>
</dbReference>
<feature type="region of interest" description="Disordered" evidence="19">
    <location>
        <begin position="55"/>
        <end position="79"/>
    </location>
</feature>
<evidence type="ECO:0000313" key="22">
    <source>
        <dbReference type="Proteomes" id="UP000650582"/>
    </source>
</evidence>
<organism evidence="21 22">
    <name type="scientific">Rhizoctonia solani</name>
    <dbReference type="NCBI Taxonomy" id="456999"/>
    <lineage>
        <taxon>Eukaryota</taxon>
        <taxon>Fungi</taxon>
        <taxon>Dikarya</taxon>
        <taxon>Basidiomycota</taxon>
        <taxon>Agaricomycotina</taxon>
        <taxon>Agaricomycetes</taxon>
        <taxon>Cantharellales</taxon>
        <taxon>Ceratobasidiaceae</taxon>
        <taxon>Rhizoctonia</taxon>
    </lineage>
</organism>
<evidence type="ECO:0000256" key="7">
    <source>
        <dbReference type="ARBA" id="ARBA00022692"/>
    </source>
</evidence>
<keyword evidence="9" id="KW-0274">FAD</keyword>
<dbReference type="SUPFAM" id="SSF50978">
    <property type="entry name" value="WD40 repeat-like"/>
    <property type="match status" value="1"/>
</dbReference>
<keyword evidence="7" id="KW-0812">Transmembrane</keyword>
<dbReference type="InterPro" id="IPR052778">
    <property type="entry name" value="Centrosome-WD_assoc"/>
</dbReference>
<dbReference type="Gene3D" id="2.40.30.10">
    <property type="entry name" value="Translation factors"/>
    <property type="match status" value="1"/>
</dbReference>
<evidence type="ECO:0000313" key="21">
    <source>
        <dbReference type="EMBL" id="KAF8680031.1"/>
    </source>
</evidence>
<dbReference type="FunFam" id="2.40.30.10:FF:000032">
    <property type="entry name" value="NADH-cytochrome b5 reductase"/>
    <property type="match status" value="1"/>
</dbReference>
<dbReference type="InterPro" id="IPR015943">
    <property type="entry name" value="WD40/YVTN_repeat-like_dom_sf"/>
</dbReference>
<evidence type="ECO:0000256" key="10">
    <source>
        <dbReference type="ARBA" id="ARBA00022989"/>
    </source>
</evidence>
<evidence type="ECO:0000256" key="9">
    <source>
        <dbReference type="ARBA" id="ARBA00022827"/>
    </source>
</evidence>
<keyword evidence="11" id="KW-0560">Oxidoreductase</keyword>
<comment type="similarity">
    <text evidence="4">Belongs to the flavoprotein pyridine nucleotide cytochrome reductase family.</text>
</comment>
<evidence type="ECO:0000256" key="11">
    <source>
        <dbReference type="ARBA" id="ARBA00023002"/>
    </source>
</evidence>
<comment type="catalytic activity">
    <reaction evidence="17">
        <text>2 Fe(III)-[cytochrome b5] + NADH = 2 Fe(II)-[cytochrome b5] + NAD(+) + H(+)</text>
        <dbReference type="Rhea" id="RHEA:46680"/>
        <dbReference type="Rhea" id="RHEA-COMP:10438"/>
        <dbReference type="Rhea" id="RHEA-COMP:10439"/>
        <dbReference type="ChEBI" id="CHEBI:15378"/>
        <dbReference type="ChEBI" id="CHEBI:29033"/>
        <dbReference type="ChEBI" id="CHEBI:29034"/>
        <dbReference type="ChEBI" id="CHEBI:57540"/>
        <dbReference type="ChEBI" id="CHEBI:57945"/>
        <dbReference type="EC" id="1.6.2.2"/>
    </reaction>
</comment>
<dbReference type="Pfam" id="PF00175">
    <property type="entry name" value="NAD_binding_1"/>
    <property type="match status" value="1"/>
</dbReference>
<proteinExistence type="inferred from homology"/>
<comment type="cofactor">
    <cofactor evidence="1">
        <name>FAD</name>
        <dbReference type="ChEBI" id="CHEBI:57692"/>
    </cofactor>
</comment>
<keyword evidence="12" id="KW-0520">NAD</keyword>
<name>A0A8H7H9B3_9AGAM</name>
<feature type="domain" description="FAD-binding FR-type" evidence="20">
    <location>
        <begin position="548"/>
        <end position="651"/>
    </location>
</feature>
<dbReference type="GO" id="GO:0005741">
    <property type="term" value="C:mitochondrial outer membrane"/>
    <property type="evidence" value="ECO:0007669"/>
    <property type="project" value="UniProtKB-SubCell"/>
</dbReference>
<dbReference type="SMART" id="SM00320">
    <property type="entry name" value="WD40"/>
    <property type="match status" value="3"/>
</dbReference>
<evidence type="ECO:0000256" key="18">
    <source>
        <dbReference type="ARBA" id="ARBA00049138"/>
    </source>
</evidence>
<evidence type="ECO:0000256" key="16">
    <source>
        <dbReference type="ARBA" id="ARBA00041901"/>
    </source>
</evidence>
<comment type="catalytic activity">
    <reaction evidence="18">
        <text>2 Fe(3+)-[Dph3] + NADH = 2 Fe(2+)-[Dph3] + NAD(+) + H(+)</text>
        <dbReference type="Rhea" id="RHEA:71231"/>
        <dbReference type="Rhea" id="RHEA-COMP:18002"/>
        <dbReference type="Rhea" id="RHEA-COMP:18003"/>
        <dbReference type="ChEBI" id="CHEBI:15378"/>
        <dbReference type="ChEBI" id="CHEBI:29033"/>
        <dbReference type="ChEBI" id="CHEBI:29034"/>
        <dbReference type="ChEBI" id="CHEBI:57540"/>
        <dbReference type="ChEBI" id="CHEBI:57945"/>
        <dbReference type="ChEBI" id="CHEBI:83228"/>
    </reaction>
    <physiologicalReaction direction="left-to-right" evidence="18">
        <dbReference type="Rhea" id="RHEA:71232"/>
    </physiologicalReaction>
</comment>
<dbReference type="InterPro" id="IPR001709">
    <property type="entry name" value="Flavoprot_Pyr_Nucl_cyt_Rdtase"/>
</dbReference>
<dbReference type="GO" id="GO:1990810">
    <property type="term" value="P:microtubule anchoring at mitotic spindle pole body"/>
    <property type="evidence" value="ECO:0007669"/>
    <property type="project" value="TreeGrafter"/>
</dbReference>
<accession>A0A8H7H9B3</accession>
<dbReference type="Pfam" id="PF00970">
    <property type="entry name" value="FAD_binding_6"/>
    <property type="match status" value="1"/>
</dbReference>
<dbReference type="SUPFAM" id="SSF63380">
    <property type="entry name" value="Riboflavin synthase domain-like"/>
    <property type="match status" value="1"/>
</dbReference>
<evidence type="ECO:0000256" key="3">
    <source>
        <dbReference type="ARBA" id="ARBA00005156"/>
    </source>
</evidence>
<dbReference type="Gene3D" id="3.40.50.80">
    <property type="entry name" value="Nucleotide-binding domain of ferredoxin-NADP reductase (FNR) module"/>
    <property type="match status" value="1"/>
</dbReference>
<evidence type="ECO:0000256" key="4">
    <source>
        <dbReference type="ARBA" id="ARBA00006105"/>
    </source>
</evidence>
<evidence type="ECO:0000256" key="6">
    <source>
        <dbReference type="ARBA" id="ARBA00022630"/>
    </source>
</evidence>
<evidence type="ECO:0000256" key="1">
    <source>
        <dbReference type="ARBA" id="ARBA00001974"/>
    </source>
</evidence>
<evidence type="ECO:0000256" key="5">
    <source>
        <dbReference type="ARBA" id="ARBA00012011"/>
    </source>
</evidence>
<dbReference type="InterPro" id="IPR036322">
    <property type="entry name" value="WD40_repeat_dom_sf"/>
</dbReference>
<dbReference type="FunFam" id="3.40.50.80:FF:000019">
    <property type="entry name" value="NADH-cytochrome b5 reductase"/>
    <property type="match status" value="1"/>
</dbReference>
<evidence type="ECO:0000256" key="19">
    <source>
        <dbReference type="SAM" id="MobiDB-lite"/>
    </source>
</evidence>
<dbReference type="CDD" id="cd06183">
    <property type="entry name" value="cyt_b5_reduct_like"/>
    <property type="match status" value="1"/>
</dbReference>
<comment type="subcellular location">
    <subcellularLocation>
        <location evidence="2">Mitochondrion outer membrane</location>
    </subcellularLocation>
</comment>
<keyword evidence="6" id="KW-0285">Flavoprotein</keyword>
<dbReference type="Gene3D" id="3.40.30.10">
    <property type="entry name" value="Glutaredoxin"/>
    <property type="match status" value="1"/>
</dbReference>
<dbReference type="PRINTS" id="PR00371">
    <property type="entry name" value="FPNCR"/>
</dbReference>
<dbReference type="GO" id="GO:0005815">
    <property type="term" value="C:microtubule organizing center"/>
    <property type="evidence" value="ECO:0007669"/>
    <property type="project" value="TreeGrafter"/>
</dbReference>
<dbReference type="InterPro" id="IPR001680">
    <property type="entry name" value="WD40_rpt"/>
</dbReference>
<dbReference type="PROSITE" id="PS51384">
    <property type="entry name" value="FAD_FR"/>
    <property type="match status" value="1"/>
</dbReference>
<dbReference type="SUPFAM" id="SSF52343">
    <property type="entry name" value="Ferredoxin reductase-like, C-terminal NADP-linked domain"/>
    <property type="match status" value="1"/>
</dbReference>
<evidence type="ECO:0000256" key="12">
    <source>
        <dbReference type="ARBA" id="ARBA00023027"/>
    </source>
</evidence>
<evidence type="ECO:0000256" key="8">
    <source>
        <dbReference type="ARBA" id="ARBA00022787"/>
    </source>
</evidence>
<sequence>MLLDFTEVFKQTGQLAQFSPGTTYLLTAVRDQLVVRRCGTFQIARTWDVDTSPSSTNSLVAPTNARSGTSRVLRSSSTTQNEEVTHDGWITHIGWSCDSEYVLACCSKRGVVNVYSMVDPQWNARVEAGAEGLARAEWAPDGRSIICFSEWGLRVTVWSLLNGTATYIQFPKHMDRGYTFRKDGRYFILAERHKSRDTIGVYDARDGYKVTRHFQSPTQSLAAMALSPNGRHLAVWEGPLEYKLSILNLAGTVLRTFTPDPDPGLGIRSVAWHPSGAFLAVGGWDDKANSYPQQLELKVWKEPANWLTKGPEGSFSEYDRGVGITALTITRRDGAKGLPKTGAAQVEWNLTGTMLFVRYESTSTALHIYNFPAPDEPFKPSLKTVLLHATPITRASWNPVRAESLAISCSRPAVYMWTSNNEWVNDNVGEIEDEGAECIGVPGQEMVIRDVRWAPDGRGILLVDTNSYCCAFEVEDEDQALGLPPFASSDEHTIKDPKTQFTRSLVAISNAMGIDSTQLLAMGVGAAATCAALYFLGSKKRAPILDPKEWKEFPLIEKIEVSPNTAIYRFGLPDPNDILGLPIGQHISVQAEINGKDIMRSYTPTSSDDDRGHFDLLVKTYEKGNISRYLSLLKIGDKVRIKGPKGQFNYHPSLSRELGMIAGGTGITPMLQIIRAALKNPLDLTKISLIYANVSKEDILLKTELDDLAARYPSRFSVYYVLNNPPEGWDGGIGFVTKDMIEKHMPPTESNIKILLCGPPPMLNAMKKHLDDLGYPAPRTVSKLVDQVLPHQKMRGNLRYIVIRPTSSDEAMLLLCGACRDLSAQQYSKFRMWVPVDDYSRTIASPSLSAAVSGKPGNFITRLFHHKKKSEEKVTTASTETTKPATSTTKVKLILVKKITGLPLEQPVLYVFSASVWASAPSLALLELKYPPGAVEEKAVNLVEGENFTPGELLAVTIDTWPFYTYGHRFSEFIKINNNATLPTLATTDKIYTDTTGSVEWIVLNAPTPGAKSSHQDVIVAIHRDNIDPNFSLLSARNQEELDAKRGDVPGQFIRQRQAKLEELAPKSPENLQKWYKDKLEFNGLLSSVYAEGAPTDITSGWFDKSNQHWDNVKTFIASELPAFLPESGFVDGSAPGEADFHVAAWLARTAGVSGAKIDDISPLGEALGLTLDPKVVAYFDAWKVRDSWKKVYAEGLH</sequence>
<evidence type="ECO:0000256" key="15">
    <source>
        <dbReference type="ARBA" id="ARBA00039438"/>
    </source>
</evidence>
<keyword evidence="8" id="KW-1000">Mitochondrion outer membrane</keyword>
<comment type="pathway">
    <text evidence="3">Protein modification; peptidyl-diphthamide biosynthesis.</text>
</comment>
<evidence type="ECO:0000256" key="14">
    <source>
        <dbReference type="ARBA" id="ARBA00023136"/>
    </source>
</evidence>
<protein>
    <recommendedName>
        <fullName evidence="15">NADH-cytochrome b5 reductase 1</fullName>
        <ecNumber evidence="5">1.6.2.2</ecNumber>
    </recommendedName>
    <alternativeName>
        <fullName evidence="16">Microsomal cytochrome b reductase</fullName>
    </alternativeName>
</protein>
<dbReference type="GO" id="GO:1990811">
    <property type="term" value="C:MWP complex"/>
    <property type="evidence" value="ECO:0007669"/>
    <property type="project" value="TreeGrafter"/>
</dbReference>
<keyword evidence="10" id="KW-1133">Transmembrane helix</keyword>
<dbReference type="InterPro" id="IPR017938">
    <property type="entry name" value="Riboflavin_synthase-like_b-brl"/>
</dbReference>
<dbReference type="Gene3D" id="2.130.10.10">
    <property type="entry name" value="YVTN repeat-like/Quinoprotein amine dehydrogenase"/>
    <property type="match status" value="2"/>
</dbReference>
<keyword evidence="14" id="KW-0472">Membrane</keyword>
<dbReference type="SUPFAM" id="SSF82171">
    <property type="entry name" value="DPP6 N-terminal domain-like"/>
    <property type="match status" value="1"/>
</dbReference>
<comment type="caution">
    <text evidence="21">The sequence shown here is derived from an EMBL/GenBank/DDBJ whole genome shotgun (WGS) entry which is preliminary data.</text>
</comment>
<dbReference type="PANTHER" id="PTHR16220">
    <property type="entry name" value="WD REPEAT PROTEIN 8-RELATED"/>
    <property type="match status" value="1"/>
</dbReference>
<evidence type="ECO:0000256" key="2">
    <source>
        <dbReference type="ARBA" id="ARBA00004294"/>
    </source>
</evidence>
<keyword evidence="13" id="KW-0496">Mitochondrion</keyword>